<feature type="coiled-coil region" evidence="1">
    <location>
        <begin position="2"/>
        <end position="29"/>
    </location>
</feature>
<sequence length="142" mass="15787">MGMSIKEQIEELKKKLDALESANKILTKKRKAITTAVGEYAEAYQGLLDSGLKPEIIKDNGIEPVDRVLMGLYKEHHTVKRKTRADDTTPTGEDIQPADDQSVTKSENMPAMQDEEYLEAATDPAGQQYVMAQESVASPQQY</sequence>
<comment type="caution">
    <text evidence="3">The sequence shown here is derived from an EMBL/GenBank/DDBJ whole genome shotgun (WGS) entry which is preliminary data.</text>
</comment>
<evidence type="ECO:0000313" key="3">
    <source>
        <dbReference type="EMBL" id="MDB1161408.1"/>
    </source>
</evidence>
<protein>
    <submittedName>
        <fullName evidence="3">Uncharacterized protein</fullName>
    </submittedName>
</protein>
<organism evidence="3 4">
    <name type="scientific">Bifidobacterium catenulatum</name>
    <dbReference type="NCBI Taxonomy" id="1686"/>
    <lineage>
        <taxon>Bacteria</taxon>
        <taxon>Bacillati</taxon>
        <taxon>Actinomycetota</taxon>
        <taxon>Actinomycetes</taxon>
        <taxon>Bifidobacteriales</taxon>
        <taxon>Bifidobacteriaceae</taxon>
        <taxon>Bifidobacterium</taxon>
    </lineage>
</organism>
<dbReference type="Proteomes" id="UP001211105">
    <property type="component" value="Unassembled WGS sequence"/>
</dbReference>
<reference evidence="3" key="1">
    <citation type="submission" date="2023-01" db="EMBL/GenBank/DDBJ databases">
        <title>Human gut microbiome strain richness.</title>
        <authorList>
            <person name="Chen-Liaw A."/>
        </authorList>
    </citation>
    <scope>NUCLEOTIDE SEQUENCE</scope>
    <source>
        <strain evidence="3">BSD2780120875st1_E5_BSD2780120875b_170604</strain>
    </source>
</reference>
<accession>A0AAW6A0J0</accession>
<proteinExistence type="predicted"/>
<gene>
    <name evidence="3" type="ORF">PL707_03785</name>
</gene>
<evidence type="ECO:0000256" key="1">
    <source>
        <dbReference type="SAM" id="Coils"/>
    </source>
</evidence>
<evidence type="ECO:0000313" key="4">
    <source>
        <dbReference type="Proteomes" id="UP001211105"/>
    </source>
</evidence>
<dbReference type="AlphaFoldDB" id="A0AAW6A0J0"/>
<feature type="region of interest" description="Disordered" evidence="2">
    <location>
        <begin position="78"/>
        <end position="142"/>
    </location>
</feature>
<keyword evidence="1" id="KW-0175">Coiled coil</keyword>
<dbReference type="EMBL" id="JAQKGX010000002">
    <property type="protein sequence ID" value="MDB1161408.1"/>
    <property type="molecule type" value="Genomic_DNA"/>
</dbReference>
<name>A0AAW6A0J0_9BIFI</name>
<evidence type="ECO:0000256" key="2">
    <source>
        <dbReference type="SAM" id="MobiDB-lite"/>
    </source>
</evidence>
<dbReference type="RefSeq" id="WP_195223838.1">
    <property type="nucleotide sequence ID" value="NZ_JADMXZ010000004.1"/>
</dbReference>